<dbReference type="AlphaFoldDB" id="A0A7R9IFE8"/>
<feature type="compositionally biased region" description="Pro residues" evidence="1">
    <location>
        <begin position="92"/>
        <end position="102"/>
    </location>
</feature>
<protein>
    <submittedName>
        <fullName evidence="2">Uncharacterized protein</fullName>
    </submittedName>
</protein>
<evidence type="ECO:0000256" key="1">
    <source>
        <dbReference type="SAM" id="MobiDB-lite"/>
    </source>
</evidence>
<proteinExistence type="predicted"/>
<organism evidence="2">
    <name type="scientific">Timema tahoe</name>
    <dbReference type="NCBI Taxonomy" id="61484"/>
    <lineage>
        <taxon>Eukaryota</taxon>
        <taxon>Metazoa</taxon>
        <taxon>Ecdysozoa</taxon>
        <taxon>Arthropoda</taxon>
        <taxon>Hexapoda</taxon>
        <taxon>Insecta</taxon>
        <taxon>Pterygota</taxon>
        <taxon>Neoptera</taxon>
        <taxon>Polyneoptera</taxon>
        <taxon>Phasmatodea</taxon>
        <taxon>Timematodea</taxon>
        <taxon>Timematoidea</taxon>
        <taxon>Timematidae</taxon>
        <taxon>Timema</taxon>
    </lineage>
</organism>
<sequence length="269" mass="29007">MTPAEVFLGRKPPIKLSLLHTSMVLKQRVKEAQAKFTASQSSKVAHFSPSDLVWVCSVTRRKLKVVPVELSWEMVEQAMPAPMPTPTSDGPTPDPLIQPPPAADRSLPASPAPELSANSSPEALRWAPSVMAPAYTSLVGGASITIGQSGRISIQSVGRSVGVWMLRHVGSRVYIQRGRGAVKKLTTLGVFQNFILGSLVRGLRVSTVRWLYGVPGHAMKRHILAKEAKGKTQEQGAIESGEEWIGPVWRKTSGRRTGVNGGAYGKDCV</sequence>
<feature type="region of interest" description="Disordered" evidence="1">
    <location>
        <begin position="80"/>
        <end position="119"/>
    </location>
</feature>
<dbReference type="EMBL" id="OE001685">
    <property type="protein sequence ID" value="CAD7457397.1"/>
    <property type="molecule type" value="Genomic_DNA"/>
</dbReference>
<evidence type="ECO:0000313" key="2">
    <source>
        <dbReference type="EMBL" id="CAD7457397.1"/>
    </source>
</evidence>
<gene>
    <name evidence="2" type="ORF">TTEB3V08_LOCUS5391</name>
</gene>
<name>A0A7R9IFE8_9NEOP</name>
<accession>A0A7R9IFE8</accession>
<reference evidence="2" key="1">
    <citation type="submission" date="2020-11" db="EMBL/GenBank/DDBJ databases">
        <authorList>
            <person name="Tran Van P."/>
        </authorList>
    </citation>
    <scope>NUCLEOTIDE SEQUENCE</scope>
</reference>